<evidence type="ECO:0000256" key="1">
    <source>
        <dbReference type="SAM" id="MobiDB-lite"/>
    </source>
</evidence>
<dbReference type="EMBL" id="QGKY02001250">
    <property type="protein sequence ID" value="KAF2561835.1"/>
    <property type="molecule type" value="Genomic_DNA"/>
</dbReference>
<dbReference type="AlphaFoldDB" id="A0A8S9HU86"/>
<organism evidence="2">
    <name type="scientific">Brassica cretica</name>
    <name type="common">Mustard</name>
    <dbReference type="NCBI Taxonomy" id="69181"/>
    <lineage>
        <taxon>Eukaryota</taxon>
        <taxon>Viridiplantae</taxon>
        <taxon>Streptophyta</taxon>
        <taxon>Embryophyta</taxon>
        <taxon>Tracheophyta</taxon>
        <taxon>Spermatophyta</taxon>
        <taxon>Magnoliopsida</taxon>
        <taxon>eudicotyledons</taxon>
        <taxon>Gunneridae</taxon>
        <taxon>Pentapetalae</taxon>
        <taxon>rosids</taxon>
        <taxon>malvids</taxon>
        <taxon>Brassicales</taxon>
        <taxon>Brassicaceae</taxon>
        <taxon>Brassiceae</taxon>
        <taxon>Brassica</taxon>
    </lineage>
</organism>
<reference evidence="2" key="1">
    <citation type="submission" date="2019-12" db="EMBL/GenBank/DDBJ databases">
        <title>Genome sequencing and annotation of Brassica cretica.</title>
        <authorList>
            <person name="Studholme D.J."/>
            <person name="Sarris P.F."/>
        </authorList>
    </citation>
    <scope>NUCLEOTIDE SEQUENCE</scope>
    <source>
        <strain evidence="2">PFS-102/07</strain>
        <tissue evidence="2">Leaf</tissue>
    </source>
</reference>
<feature type="region of interest" description="Disordered" evidence="1">
    <location>
        <begin position="1"/>
        <end position="31"/>
    </location>
</feature>
<comment type="caution">
    <text evidence="2">The sequence shown here is derived from an EMBL/GenBank/DDBJ whole genome shotgun (WGS) entry which is preliminary data.</text>
</comment>
<feature type="compositionally biased region" description="Polar residues" evidence="1">
    <location>
        <begin position="14"/>
        <end position="27"/>
    </location>
</feature>
<protein>
    <submittedName>
        <fullName evidence="2">Uncharacterized protein</fullName>
    </submittedName>
</protein>
<gene>
    <name evidence="2" type="ORF">F2Q70_00016938</name>
</gene>
<accession>A0A8S9HU86</accession>
<evidence type="ECO:0000313" key="2">
    <source>
        <dbReference type="EMBL" id="KAF2561835.1"/>
    </source>
</evidence>
<name>A0A8S9HU86_BRACR</name>
<sequence length="88" mass="9472">MSASRYRTKGVIQVSPSSTAETSSDGGSSKVAGHWSTSMGILIWLFVSRADPRLARASACEFSCRRLLFPPGGEFPVSPLYVLATSCW</sequence>
<proteinExistence type="predicted"/>